<comment type="caution">
    <text evidence="9">The sequence shown here is derived from an EMBL/GenBank/DDBJ whole genome shotgun (WGS) entry which is preliminary data.</text>
</comment>
<dbReference type="GO" id="GO:0000026">
    <property type="term" value="F:alpha-1,2-mannosyltransferase activity"/>
    <property type="evidence" value="ECO:0007669"/>
    <property type="project" value="TreeGrafter"/>
</dbReference>
<dbReference type="GO" id="GO:0046354">
    <property type="term" value="P:mannan biosynthetic process"/>
    <property type="evidence" value="ECO:0007669"/>
    <property type="project" value="TreeGrafter"/>
</dbReference>
<evidence type="ECO:0000256" key="3">
    <source>
        <dbReference type="ARBA" id="ARBA00022679"/>
    </source>
</evidence>
<dbReference type="InterPro" id="IPR022751">
    <property type="entry name" value="Alpha_mannosyltransferase"/>
</dbReference>
<evidence type="ECO:0008006" key="11">
    <source>
        <dbReference type="Google" id="ProtNLM"/>
    </source>
</evidence>
<dbReference type="GO" id="GO:0000139">
    <property type="term" value="C:Golgi membrane"/>
    <property type="evidence" value="ECO:0007669"/>
    <property type="project" value="UniProtKB-SubCell"/>
</dbReference>
<dbReference type="InterPro" id="IPR029044">
    <property type="entry name" value="Nucleotide-diphossugar_trans"/>
</dbReference>
<dbReference type="Gene3D" id="3.90.550.10">
    <property type="entry name" value="Spore Coat Polysaccharide Biosynthesis Protein SpsA, Chain A"/>
    <property type="match status" value="1"/>
</dbReference>
<gene>
    <name evidence="9" type="ORF">CspeluHIS016_0702230</name>
</gene>
<protein>
    <recommendedName>
        <fullName evidence="11">Mannosyltransferase putative-domain-containing protein</fullName>
    </recommendedName>
</protein>
<evidence type="ECO:0000256" key="4">
    <source>
        <dbReference type="ARBA" id="ARBA00022692"/>
    </source>
</evidence>
<evidence type="ECO:0000256" key="5">
    <source>
        <dbReference type="ARBA" id="ARBA00022968"/>
    </source>
</evidence>
<keyword evidence="7" id="KW-0333">Golgi apparatus</keyword>
<keyword evidence="3" id="KW-0808">Transferase</keyword>
<evidence type="ECO:0000256" key="8">
    <source>
        <dbReference type="ARBA" id="ARBA00023136"/>
    </source>
</evidence>
<organism evidence="9 10">
    <name type="scientific">Cutaneotrichosporon spelunceum</name>
    <dbReference type="NCBI Taxonomy" id="1672016"/>
    <lineage>
        <taxon>Eukaryota</taxon>
        <taxon>Fungi</taxon>
        <taxon>Dikarya</taxon>
        <taxon>Basidiomycota</taxon>
        <taxon>Agaricomycotina</taxon>
        <taxon>Tremellomycetes</taxon>
        <taxon>Trichosporonales</taxon>
        <taxon>Trichosporonaceae</taxon>
        <taxon>Cutaneotrichosporon</taxon>
    </lineage>
</organism>
<sequence length="504" mass="55683">MVSRPVRRLFTTRLGLILVLVATLTLTSITTLHTPTRDKLVNSLSGWLVSEDLVDAPLPAAYNAYFPDGQLPVPLRRRSLAPLTERLSEFLHRPALSHEDTVAANQAACPLSTLASMTSAEQLVGPRAIWKNIDAAEIARRRAELVLFLAKHAGDGAKLLGTSINGPSKRGIVLTAGNGDTVLRVAMLLRHLRRIGSTLPVEVVHFADELTDSKYRAELESLGATLLMVHGVAKTPGMWKNYQIKAMAMIQTSFTEMIYLDSDNVPLRPMDHLFDAPVYAEGGRAAFWPDIKKDHSDNAIWRIVGETCTLKEWTFESGQIVFDKRGNGGANLAALWIAAGMLDNHEFWFGMCGGDKDTYRWAMRILDLPYAPAPRWVSALGIANELDKNKFCGHTMLQHDLVPPFPPLFVHANLLKHLQGGLSRGRVFTHVKRMAQDGYDDQSLNNVFFYVYNGPGRGMCTDILYQAGDEVGQSVLVVPVSEVPEIEGFEDAWWDAGGRVGGWS</sequence>
<comment type="similarity">
    <text evidence="2">Belongs to the MNN1/MNT family.</text>
</comment>
<proteinExistence type="inferred from homology"/>
<evidence type="ECO:0000256" key="6">
    <source>
        <dbReference type="ARBA" id="ARBA00022989"/>
    </source>
</evidence>
<dbReference type="Pfam" id="PF11051">
    <property type="entry name" value="Mannosyl_trans3"/>
    <property type="match status" value="2"/>
</dbReference>
<keyword evidence="6" id="KW-1133">Transmembrane helix</keyword>
<reference evidence="9" key="2">
    <citation type="submission" date="2023-06" db="EMBL/GenBank/DDBJ databases">
        <authorList>
            <person name="Kobayashi Y."/>
            <person name="Kayamori A."/>
            <person name="Aoki K."/>
            <person name="Shiwa Y."/>
            <person name="Fujita N."/>
            <person name="Sugita T."/>
            <person name="Iwasaki W."/>
            <person name="Tanaka N."/>
            <person name="Takashima M."/>
        </authorList>
    </citation>
    <scope>NUCLEOTIDE SEQUENCE</scope>
    <source>
        <strain evidence="9">HIS016</strain>
    </source>
</reference>
<dbReference type="EMBL" id="BTCM01000007">
    <property type="protein sequence ID" value="GMK59208.1"/>
    <property type="molecule type" value="Genomic_DNA"/>
</dbReference>
<keyword evidence="8" id="KW-0472">Membrane</keyword>
<evidence type="ECO:0000256" key="1">
    <source>
        <dbReference type="ARBA" id="ARBA00004323"/>
    </source>
</evidence>
<dbReference type="SUPFAM" id="SSF53448">
    <property type="entry name" value="Nucleotide-diphospho-sugar transferases"/>
    <property type="match status" value="1"/>
</dbReference>
<keyword evidence="4" id="KW-0812">Transmembrane</keyword>
<dbReference type="AlphaFoldDB" id="A0AAD3TYP9"/>
<reference evidence="9" key="1">
    <citation type="journal article" date="2023" name="BMC Genomics">
        <title>Chromosome-level genome assemblies of Cutaneotrichosporon spp. (Trichosporonales, Basidiomycota) reveal imbalanced evolution between nucleotide sequences and chromosome synteny.</title>
        <authorList>
            <person name="Kobayashi Y."/>
            <person name="Kayamori A."/>
            <person name="Aoki K."/>
            <person name="Shiwa Y."/>
            <person name="Matsutani M."/>
            <person name="Fujita N."/>
            <person name="Sugita T."/>
            <person name="Iwasaki W."/>
            <person name="Tanaka N."/>
            <person name="Takashima M."/>
        </authorList>
    </citation>
    <scope>NUCLEOTIDE SEQUENCE</scope>
    <source>
        <strain evidence="9">HIS016</strain>
    </source>
</reference>
<evidence type="ECO:0000313" key="10">
    <source>
        <dbReference type="Proteomes" id="UP001222932"/>
    </source>
</evidence>
<evidence type="ECO:0000256" key="2">
    <source>
        <dbReference type="ARBA" id="ARBA00009105"/>
    </source>
</evidence>
<keyword evidence="10" id="KW-1185">Reference proteome</keyword>
<evidence type="ECO:0000313" key="9">
    <source>
        <dbReference type="EMBL" id="GMK59208.1"/>
    </source>
</evidence>
<comment type="subcellular location">
    <subcellularLocation>
        <location evidence="1">Golgi apparatus membrane</location>
        <topology evidence="1">Single-pass type II membrane protein</topology>
    </subcellularLocation>
</comment>
<keyword evidence="5" id="KW-0735">Signal-anchor</keyword>
<accession>A0AAD3TYP9</accession>
<dbReference type="Proteomes" id="UP001222932">
    <property type="component" value="Unassembled WGS sequence"/>
</dbReference>
<dbReference type="PANTHER" id="PTHR31646:SF1">
    <property type="entry name" value="ALPHA-1,2-MANNOSYLTRANSFERASE MNN2"/>
    <property type="match status" value="1"/>
</dbReference>
<evidence type="ECO:0000256" key="7">
    <source>
        <dbReference type="ARBA" id="ARBA00023034"/>
    </source>
</evidence>
<name>A0AAD3TYP9_9TREE</name>
<dbReference type="PANTHER" id="PTHR31646">
    <property type="entry name" value="ALPHA-1,2-MANNOSYLTRANSFERASE MNN2"/>
    <property type="match status" value="1"/>
</dbReference>